<keyword evidence="3" id="KW-1185">Reference proteome</keyword>
<accession>A0A811ZVS6</accession>
<dbReference type="Proteomes" id="UP000645828">
    <property type="component" value="Unassembled WGS sequence"/>
</dbReference>
<feature type="region of interest" description="Disordered" evidence="1">
    <location>
        <begin position="53"/>
        <end position="134"/>
    </location>
</feature>
<proteinExistence type="predicted"/>
<dbReference type="EMBL" id="CAJHUB010000775">
    <property type="protein sequence ID" value="CAD7692715.1"/>
    <property type="molecule type" value="Genomic_DNA"/>
</dbReference>
<sequence>MLLGLLYLSLKPISNHHKAKKRSPRTNSRTNLHTHNRALPSIHGVSHSLAIPHHARSHPRSSRDIKGKAHPHNRLAHTSSRPHSVTDTLLHAPLPRPQGSSGTDTALRASSPNNTGTGSAGPYSQAAQRVPDSELAASRRLTREPADTGPVPHLNAAQVAQRVRAESEEPLRSAPAAAEGSTSLGPLDAGQHFPEAPAAGGGGSAFLRASSGNRPPLRARAPRAAEEVQLRSAGAASDYVTSALKISFFFFQHFMWVWL</sequence>
<gene>
    <name evidence="2" type="ORF">NYPRO_LOCUS25509</name>
</gene>
<feature type="compositionally biased region" description="Polar residues" evidence="1">
    <location>
        <begin position="76"/>
        <end position="87"/>
    </location>
</feature>
<name>A0A811ZVS6_NYCPR</name>
<feature type="region of interest" description="Disordered" evidence="1">
    <location>
        <begin position="159"/>
        <end position="218"/>
    </location>
</feature>
<evidence type="ECO:0000256" key="1">
    <source>
        <dbReference type="SAM" id="MobiDB-lite"/>
    </source>
</evidence>
<reference evidence="2" key="1">
    <citation type="submission" date="2020-12" db="EMBL/GenBank/DDBJ databases">
        <authorList>
            <consortium name="Molecular Ecology Group"/>
        </authorList>
    </citation>
    <scope>NUCLEOTIDE SEQUENCE</scope>
    <source>
        <strain evidence="2">TBG_1078</strain>
    </source>
</reference>
<feature type="compositionally biased region" description="Polar residues" evidence="1">
    <location>
        <begin position="98"/>
        <end position="117"/>
    </location>
</feature>
<comment type="caution">
    <text evidence="2">The sequence shown here is derived from an EMBL/GenBank/DDBJ whole genome shotgun (WGS) entry which is preliminary data.</text>
</comment>
<dbReference type="AlphaFoldDB" id="A0A811ZVS6"/>
<organism evidence="2 3">
    <name type="scientific">Nyctereutes procyonoides</name>
    <name type="common">Raccoon dog</name>
    <name type="synonym">Canis procyonoides</name>
    <dbReference type="NCBI Taxonomy" id="34880"/>
    <lineage>
        <taxon>Eukaryota</taxon>
        <taxon>Metazoa</taxon>
        <taxon>Chordata</taxon>
        <taxon>Craniata</taxon>
        <taxon>Vertebrata</taxon>
        <taxon>Euteleostomi</taxon>
        <taxon>Mammalia</taxon>
        <taxon>Eutheria</taxon>
        <taxon>Laurasiatheria</taxon>
        <taxon>Carnivora</taxon>
        <taxon>Caniformia</taxon>
        <taxon>Canidae</taxon>
        <taxon>Nyctereutes</taxon>
    </lineage>
</organism>
<evidence type="ECO:0000313" key="2">
    <source>
        <dbReference type="EMBL" id="CAD7692715.1"/>
    </source>
</evidence>
<evidence type="ECO:0000313" key="3">
    <source>
        <dbReference type="Proteomes" id="UP000645828"/>
    </source>
</evidence>
<protein>
    <submittedName>
        <fullName evidence="2">(raccoon dog) hypothetical protein</fullName>
    </submittedName>
</protein>